<organism evidence="1 2">
    <name type="scientific">Smallanthus sonchifolius</name>
    <dbReference type="NCBI Taxonomy" id="185202"/>
    <lineage>
        <taxon>Eukaryota</taxon>
        <taxon>Viridiplantae</taxon>
        <taxon>Streptophyta</taxon>
        <taxon>Embryophyta</taxon>
        <taxon>Tracheophyta</taxon>
        <taxon>Spermatophyta</taxon>
        <taxon>Magnoliopsida</taxon>
        <taxon>eudicotyledons</taxon>
        <taxon>Gunneridae</taxon>
        <taxon>Pentapetalae</taxon>
        <taxon>asterids</taxon>
        <taxon>campanulids</taxon>
        <taxon>Asterales</taxon>
        <taxon>Asteraceae</taxon>
        <taxon>Asteroideae</taxon>
        <taxon>Heliantheae alliance</taxon>
        <taxon>Millerieae</taxon>
        <taxon>Smallanthus</taxon>
    </lineage>
</organism>
<accession>A0ACB9J342</accession>
<protein>
    <submittedName>
        <fullName evidence="1">Uncharacterized protein</fullName>
    </submittedName>
</protein>
<evidence type="ECO:0000313" key="2">
    <source>
        <dbReference type="Proteomes" id="UP001056120"/>
    </source>
</evidence>
<proteinExistence type="predicted"/>
<reference evidence="1 2" key="2">
    <citation type="journal article" date="2022" name="Mol. Ecol. Resour.">
        <title>The genomes of chicory, endive, great burdock and yacon provide insights into Asteraceae paleo-polyploidization history and plant inulin production.</title>
        <authorList>
            <person name="Fan W."/>
            <person name="Wang S."/>
            <person name="Wang H."/>
            <person name="Wang A."/>
            <person name="Jiang F."/>
            <person name="Liu H."/>
            <person name="Zhao H."/>
            <person name="Xu D."/>
            <person name="Zhang Y."/>
        </authorList>
    </citation>
    <scope>NUCLEOTIDE SEQUENCE [LARGE SCALE GENOMIC DNA]</scope>
    <source>
        <strain evidence="2">cv. Yunnan</strain>
        <tissue evidence="1">Leaves</tissue>
    </source>
</reference>
<dbReference type="EMBL" id="CM042023">
    <property type="protein sequence ID" value="KAI3813687.1"/>
    <property type="molecule type" value="Genomic_DNA"/>
</dbReference>
<evidence type="ECO:0000313" key="1">
    <source>
        <dbReference type="EMBL" id="KAI3813687.1"/>
    </source>
</evidence>
<comment type="caution">
    <text evidence="1">The sequence shown here is derived from an EMBL/GenBank/DDBJ whole genome shotgun (WGS) entry which is preliminary data.</text>
</comment>
<keyword evidence="2" id="KW-1185">Reference proteome</keyword>
<gene>
    <name evidence="1" type="ORF">L1987_18416</name>
</gene>
<dbReference type="Proteomes" id="UP001056120">
    <property type="component" value="Linkage Group LG06"/>
</dbReference>
<name>A0ACB9J342_9ASTR</name>
<reference evidence="2" key="1">
    <citation type="journal article" date="2022" name="Mol. Ecol. Resour.">
        <title>The genomes of chicory, endive, great burdock and yacon provide insights into Asteraceae palaeo-polyploidization history and plant inulin production.</title>
        <authorList>
            <person name="Fan W."/>
            <person name="Wang S."/>
            <person name="Wang H."/>
            <person name="Wang A."/>
            <person name="Jiang F."/>
            <person name="Liu H."/>
            <person name="Zhao H."/>
            <person name="Xu D."/>
            <person name="Zhang Y."/>
        </authorList>
    </citation>
    <scope>NUCLEOTIDE SEQUENCE [LARGE SCALE GENOMIC DNA]</scope>
    <source>
        <strain evidence="2">cv. Yunnan</strain>
    </source>
</reference>
<sequence length="83" mass="9166">MVGNLIIILLCEQIKRKGSSDKRIKEKPHDFIVKKPTHEACPLNGRGDTSPTSSRVRGRDGGYTGFYTGPELQGDGFDVMLCK</sequence>